<keyword evidence="5" id="KW-0804">Transcription</keyword>
<feature type="region of interest" description="Disordered" evidence="6">
    <location>
        <begin position="1"/>
        <end position="24"/>
    </location>
</feature>
<feature type="region of interest" description="Disordered" evidence="6">
    <location>
        <begin position="337"/>
        <end position="428"/>
    </location>
</feature>
<evidence type="ECO:0000256" key="6">
    <source>
        <dbReference type="SAM" id="MobiDB-lite"/>
    </source>
</evidence>
<gene>
    <name evidence="9" type="ORF">J0P97_08935</name>
</gene>
<dbReference type="PANTHER" id="PTHR43133">
    <property type="entry name" value="RNA POLYMERASE ECF-TYPE SIGMA FACTO"/>
    <property type="match status" value="1"/>
</dbReference>
<dbReference type="InterPro" id="IPR007627">
    <property type="entry name" value="RNA_pol_sigma70_r2"/>
</dbReference>
<evidence type="ECO:0000313" key="9">
    <source>
        <dbReference type="EMBL" id="MBT8798195.1"/>
    </source>
</evidence>
<dbReference type="Pfam" id="PF08281">
    <property type="entry name" value="Sigma70_r4_2"/>
    <property type="match status" value="1"/>
</dbReference>
<proteinExistence type="inferred from homology"/>
<dbReference type="EMBL" id="JAFLHG010000007">
    <property type="protein sequence ID" value="MBT8798195.1"/>
    <property type="molecule type" value="Genomic_DNA"/>
</dbReference>
<dbReference type="PANTHER" id="PTHR43133:SF8">
    <property type="entry name" value="RNA POLYMERASE SIGMA FACTOR HI_1459-RELATED"/>
    <property type="match status" value="1"/>
</dbReference>
<evidence type="ECO:0000256" key="1">
    <source>
        <dbReference type="ARBA" id="ARBA00010641"/>
    </source>
</evidence>
<protein>
    <submittedName>
        <fullName evidence="9">Sigma-70 family RNA polymerase sigma factor</fullName>
    </submittedName>
</protein>
<dbReference type="InterPro" id="IPR036388">
    <property type="entry name" value="WH-like_DNA-bd_sf"/>
</dbReference>
<dbReference type="InterPro" id="IPR014284">
    <property type="entry name" value="RNA_pol_sigma-70_dom"/>
</dbReference>
<dbReference type="SUPFAM" id="SSF88659">
    <property type="entry name" value="Sigma3 and sigma4 domains of RNA polymerase sigma factors"/>
    <property type="match status" value="1"/>
</dbReference>
<dbReference type="Gene3D" id="1.10.10.10">
    <property type="entry name" value="Winged helix-like DNA-binding domain superfamily/Winged helix DNA-binding domain"/>
    <property type="match status" value="1"/>
</dbReference>
<reference evidence="9 10" key="1">
    <citation type="submission" date="2021-03" db="EMBL/GenBank/DDBJ databases">
        <title>Microbacterium pauli sp. nov., isolated from microfiltered milk.</title>
        <authorList>
            <person name="Bellassi P."/>
            <person name="Fontana A."/>
            <person name="Callegari M.L."/>
            <person name="Lorenzo M."/>
            <person name="Cappa F."/>
        </authorList>
    </citation>
    <scope>NUCLEOTIDE SEQUENCE [LARGE SCALE GENOMIC DNA]</scope>
    <source>
        <strain evidence="9 10">DSM 18909</strain>
    </source>
</reference>
<sequence length="633" mass="66265">MDVRTGGREPMAGEAEREAGGIRAPSDEELIERVRAGDLSAYEHLWSANVRAAQRLAYRYDPAHAEDLVSEAFLAVYEQIAVVGKGPRSAFRAYLFTVIRNSAIKRRREGDLVFSDPELDTVDTADGMTLVTETEDAAYLLSAFTALPPRWQRVLWMSEIENAPRGVIAQSLGIRPNAVSALLRRARTGLRREWLAGQVPAELRDDPAHAARFLVGYVTGATIDAPRRAVRAHLDACDTCRDLHRDLLGDYRRMRNVTLAAAGFAALAITLPANSPVPAAAAGASAVTLFGATASGGAVGIGAIVVGGGLVTALIGGITMPAAVDPATADDHVVQAPAPEASESTPPSPAPTSAPTAAPSPEPDAAPIETEQPEPLIPGRGNTSSEIPTLDADYSFETLVTPRPQPPARDPVTPAPGGEVPGAAGTDGTEASVALTSEPPATTYLTPALTGTSSDAAAVFVALGDDVYDADLVAATGEWHFDAAGVSLAAASYDYRIWAEDASGARSAPVTGSFVIAEPEVVGFEDTADLQISEASTTGIVFTARGVPGGVLCVDSDSGQRAELSLDETGTVSRRIRFLAGGFYTVSFRMCADDRWGPVADRSLFVDDPSVIFSPFDLRDPAIEFSDPAETSG</sequence>
<dbReference type="InterPro" id="IPR039425">
    <property type="entry name" value="RNA_pol_sigma-70-like"/>
</dbReference>
<keyword evidence="4" id="KW-0238">DNA-binding</keyword>
<accession>A0ABS5XUH9</accession>
<dbReference type="InterPro" id="IPR013249">
    <property type="entry name" value="RNA_pol_sigma70_r4_t2"/>
</dbReference>
<dbReference type="RefSeq" id="WP_215487439.1">
    <property type="nucleotide sequence ID" value="NZ_BAAAPJ010000002.1"/>
</dbReference>
<evidence type="ECO:0000256" key="5">
    <source>
        <dbReference type="ARBA" id="ARBA00023163"/>
    </source>
</evidence>
<dbReference type="Proteomes" id="UP000740605">
    <property type="component" value="Unassembled WGS sequence"/>
</dbReference>
<evidence type="ECO:0000259" key="7">
    <source>
        <dbReference type="Pfam" id="PF04542"/>
    </source>
</evidence>
<name>A0ABS5XUH9_9MICO</name>
<feature type="domain" description="RNA polymerase sigma factor 70 region 4 type 2" evidence="8">
    <location>
        <begin position="139"/>
        <end position="187"/>
    </location>
</feature>
<dbReference type="Pfam" id="PF04542">
    <property type="entry name" value="Sigma70_r2"/>
    <property type="match status" value="1"/>
</dbReference>
<comment type="similarity">
    <text evidence="1">Belongs to the sigma-70 factor family. ECF subfamily.</text>
</comment>
<dbReference type="InterPro" id="IPR013324">
    <property type="entry name" value="RNA_pol_sigma_r3/r4-like"/>
</dbReference>
<dbReference type="SUPFAM" id="SSF88946">
    <property type="entry name" value="Sigma2 domain of RNA polymerase sigma factors"/>
    <property type="match status" value="1"/>
</dbReference>
<comment type="caution">
    <text evidence="9">The sequence shown here is derived from an EMBL/GenBank/DDBJ whole genome shotgun (WGS) entry which is preliminary data.</text>
</comment>
<organism evidence="9 10">
    <name type="scientific">Microbacterium flavum</name>
    <dbReference type="NCBI Taxonomy" id="415216"/>
    <lineage>
        <taxon>Bacteria</taxon>
        <taxon>Bacillati</taxon>
        <taxon>Actinomycetota</taxon>
        <taxon>Actinomycetes</taxon>
        <taxon>Micrococcales</taxon>
        <taxon>Microbacteriaceae</taxon>
        <taxon>Microbacterium</taxon>
    </lineage>
</organism>
<evidence type="ECO:0000313" key="10">
    <source>
        <dbReference type="Proteomes" id="UP000740605"/>
    </source>
</evidence>
<evidence type="ECO:0000259" key="8">
    <source>
        <dbReference type="Pfam" id="PF08281"/>
    </source>
</evidence>
<feature type="compositionally biased region" description="Low complexity" evidence="6">
    <location>
        <begin position="411"/>
        <end position="426"/>
    </location>
</feature>
<evidence type="ECO:0000256" key="3">
    <source>
        <dbReference type="ARBA" id="ARBA00023082"/>
    </source>
</evidence>
<feature type="compositionally biased region" description="Pro residues" evidence="6">
    <location>
        <begin position="346"/>
        <end position="364"/>
    </location>
</feature>
<dbReference type="NCBIfam" id="TIGR02937">
    <property type="entry name" value="sigma70-ECF"/>
    <property type="match status" value="1"/>
</dbReference>
<evidence type="ECO:0000256" key="2">
    <source>
        <dbReference type="ARBA" id="ARBA00023015"/>
    </source>
</evidence>
<keyword evidence="3" id="KW-0731">Sigma factor</keyword>
<keyword evidence="10" id="KW-1185">Reference proteome</keyword>
<dbReference type="InterPro" id="IPR013325">
    <property type="entry name" value="RNA_pol_sigma_r2"/>
</dbReference>
<evidence type="ECO:0000256" key="4">
    <source>
        <dbReference type="ARBA" id="ARBA00023125"/>
    </source>
</evidence>
<feature type="domain" description="RNA polymerase sigma-70 region 2" evidence="7">
    <location>
        <begin position="46"/>
        <end position="109"/>
    </location>
</feature>
<dbReference type="Gene3D" id="1.10.1740.10">
    <property type="match status" value="1"/>
</dbReference>
<keyword evidence="2" id="KW-0805">Transcription regulation</keyword>